<feature type="compositionally biased region" description="Basic and acidic residues" evidence="1">
    <location>
        <begin position="75"/>
        <end position="85"/>
    </location>
</feature>
<proteinExistence type="predicted"/>
<organism evidence="2 3">
    <name type="scientific">Pseudolysinimonas kribbensis</name>
    <dbReference type="NCBI Taxonomy" id="433641"/>
    <lineage>
        <taxon>Bacteria</taxon>
        <taxon>Bacillati</taxon>
        <taxon>Actinomycetota</taxon>
        <taxon>Actinomycetes</taxon>
        <taxon>Micrococcales</taxon>
        <taxon>Microbacteriaceae</taxon>
        <taxon>Pseudolysinimonas</taxon>
    </lineage>
</organism>
<name>A0ABQ6K969_9MICO</name>
<dbReference type="RefSeq" id="WP_284254783.1">
    <property type="nucleotide sequence ID" value="NZ_BSVB01000001.1"/>
</dbReference>
<comment type="caution">
    <text evidence="2">The sequence shown here is derived from an EMBL/GenBank/DDBJ whole genome shotgun (WGS) entry which is preliminary data.</text>
</comment>
<accession>A0ABQ6K969</accession>
<protein>
    <submittedName>
        <fullName evidence="2">Uncharacterized protein</fullName>
    </submittedName>
</protein>
<keyword evidence="3" id="KW-1185">Reference proteome</keyword>
<evidence type="ECO:0000256" key="1">
    <source>
        <dbReference type="SAM" id="MobiDB-lite"/>
    </source>
</evidence>
<dbReference type="EMBL" id="BSVB01000001">
    <property type="protein sequence ID" value="GMA96155.1"/>
    <property type="molecule type" value="Genomic_DNA"/>
</dbReference>
<feature type="region of interest" description="Disordered" evidence="1">
    <location>
        <begin position="75"/>
        <end position="112"/>
    </location>
</feature>
<dbReference type="Proteomes" id="UP001157034">
    <property type="component" value="Unassembled WGS sequence"/>
</dbReference>
<gene>
    <name evidence="2" type="ORF">GCM10025881_29790</name>
</gene>
<reference evidence="3" key="1">
    <citation type="journal article" date="2019" name="Int. J. Syst. Evol. Microbiol.">
        <title>The Global Catalogue of Microorganisms (GCM) 10K type strain sequencing project: providing services to taxonomists for standard genome sequencing and annotation.</title>
        <authorList>
            <consortium name="The Broad Institute Genomics Platform"/>
            <consortium name="The Broad Institute Genome Sequencing Center for Infectious Disease"/>
            <person name="Wu L."/>
            <person name="Ma J."/>
        </authorList>
    </citation>
    <scope>NUCLEOTIDE SEQUENCE [LARGE SCALE GENOMIC DNA]</scope>
    <source>
        <strain evidence="3">NBRC 108894</strain>
    </source>
</reference>
<evidence type="ECO:0000313" key="3">
    <source>
        <dbReference type="Proteomes" id="UP001157034"/>
    </source>
</evidence>
<sequence length="112" mass="12083">MLGVARANPATLIADPTKELKSFTVTYLGKMGTARSSGRNGFIDSVVDAVMSSYEMIGQRLKDWSAAPPRLRRPDEVEIEKKVRSDLPSAALSSQDEGNEPMATRSSELGPA</sequence>
<evidence type="ECO:0000313" key="2">
    <source>
        <dbReference type="EMBL" id="GMA96155.1"/>
    </source>
</evidence>